<name>A0AA86NDJ3_9EUKA</name>
<dbReference type="Gene3D" id="1.20.58.1880">
    <property type="match status" value="1"/>
</dbReference>
<dbReference type="AlphaFoldDB" id="A0AA86NDJ3"/>
<evidence type="ECO:0000313" key="3">
    <source>
        <dbReference type="EMBL" id="CAL6102291.1"/>
    </source>
</evidence>
<dbReference type="CDD" id="cd00167">
    <property type="entry name" value="SANT"/>
    <property type="match status" value="1"/>
</dbReference>
<dbReference type="Proteomes" id="UP001642409">
    <property type="component" value="Unassembled WGS sequence"/>
</dbReference>
<accession>A0AA86NDJ3</accession>
<dbReference type="InterPro" id="IPR009057">
    <property type="entry name" value="Homeodomain-like_sf"/>
</dbReference>
<dbReference type="InterPro" id="IPR001005">
    <property type="entry name" value="SANT/Myb"/>
</dbReference>
<evidence type="ECO:0000313" key="2">
    <source>
        <dbReference type="EMBL" id="CAI9917378.1"/>
    </source>
</evidence>
<keyword evidence="4" id="KW-1185">Reference proteome</keyword>
<dbReference type="EMBL" id="CATOUU010000131">
    <property type="protein sequence ID" value="CAI9917378.1"/>
    <property type="molecule type" value="Genomic_DNA"/>
</dbReference>
<proteinExistence type="predicted"/>
<protein>
    <submittedName>
        <fullName evidence="2">SANT/Myb domain</fullName>
    </submittedName>
    <submittedName>
        <fullName evidence="3">SANT/Myb_domain</fullName>
    </submittedName>
</protein>
<reference evidence="2" key="1">
    <citation type="submission" date="2023-06" db="EMBL/GenBank/DDBJ databases">
        <authorList>
            <person name="Kurt Z."/>
        </authorList>
    </citation>
    <scope>NUCLEOTIDE SEQUENCE</scope>
</reference>
<comment type="caution">
    <text evidence="2">The sequence shown here is derived from an EMBL/GenBank/DDBJ whole genome shotgun (WGS) entry which is preliminary data.</text>
</comment>
<dbReference type="Pfam" id="PF00249">
    <property type="entry name" value="Myb_DNA-binding"/>
    <property type="match status" value="1"/>
</dbReference>
<gene>
    <name evidence="2" type="ORF">HINF_LOCUS5023</name>
    <name evidence="3" type="ORF">HINF_LOCUS71595</name>
</gene>
<dbReference type="SUPFAM" id="SSF46689">
    <property type="entry name" value="Homeodomain-like"/>
    <property type="match status" value="1"/>
</dbReference>
<evidence type="ECO:0000313" key="4">
    <source>
        <dbReference type="Proteomes" id="UP001642409"/>
    </source>
</evidence>
<sequence length="43" mass="5059">MALTKATKRWTAEEDQLFSALLDLYCRDFQAISEQMNKSYNQV</sequence>
<reference evidence="3 4" key="2">
    <citation type="submission" date="2024-07" db="EMBL/GenBank/DDBJ databases">
        <authorList>
            <person name="Akdeniz Z."/>
        </authorList>
    </citation>
    <scope>NUCLEOTIDE SEQUENCE [LARGE SCALE GENOMIC DNA]</scope>
</reference>
<evidence type="ECO:0000259" key="1">
    <source>
        <dbReference type="Pfam" id="PF00249"/>
    </source>
</evidence>
<organism evidence="2">
    <name type="scientific">Hexamita inflata</name>
    <dbReference type="NCBI Taxonomy" id="28002"/>
    <lineage>
        <taxon>Eukaryota</taxon>
        <taxon>Metamonada</taxon>
        <taxon>Diplomonadida</taxon>
        <taxon>Hexamitidae</taxon>
        <taxon>Hexamitinae</taxon>
        <taxon>Hexamita</taxon>
    </lineage>
</organism>
<feature type="domain" description="Myb-like" evidence="1">
    <location>
        <begin position="8"/>
        <end position="43"/>
    </location>
</feature>
<dbReference type="EMBL" id="CAXDID020000554">
    <property type="protein sequence ID" value="CAL6102291.1"/>
    <property type="molecule type" value="Genomic_DNA"/>
</dbReference>